<dbReference type="EMBL" id="NHMK01000003">
    <property type="protein sequence ID" value="OWL98960.1"/>
    <property type="molecule type" value="Genomic_DNA"/>
</dbReference>
<dbReference type="AlphaFoldDB" id="A0A246BTG8"/>
<reference evidence="1 2" key="1">
    <citation type="submission" date="2017-05" db="EMBL/GenBank/DDBJ databases">
        <title>De novo genome assembly of Deniococcus indicus strain DR1.</title>
        <authorList>
            <person name="Chauhan D."/>
            <person name="Yennamalli R.M."/>
            <person name="Priyadarshini R."/>
        </authorList>
    </citation>
    <scope>NUCLEOTIDE SEQUENCE [LARGE SCALE GENOMIC DNA]</scope>
    <source>
        <strain evidence="1 2">DR1</strain>
    </source>
</reference>
<sequence>MTRSQPVPGEVITAQYKGVCTRTGQPYPAGTRIARDEFGYYRADVPNPGGDIRLSGGSGYDCDGWRIGEVVWHEPWNAETQTRDPGHALVITRASRRYIRQDGLSFGVGDDNGYLYSALARRATPEEAAPLIARREASLHALERRRRHDEGLRQLFQAAQADGEIPGGHHRLIEGRRLKIGAGFTIYGGGEELHVEPGAQVVWHLRNNGMDGDFWGANNVATGGAGAIGVRLPVTPERRAFLSEFYTGWDSAQADEDEGDTL</sequence>
<comment type="caution">
    <text evidence="1">The sequence shown here is derived from an EMBL/GenBank/DDBJ whole genome shotgun (WGS) entry which is preliminary data.</text>
</comment>
<accession>A0A246BTG8</accession>
<dbReference type="Proteomes" id="UP000197208">
    <property type="component" value="Unassembled WGS sequence"/>
</dbReference>
<protein>
    <submittedName>
        <fullName evidence="1">Uncharacterized protein</fullName>
    </submittedName>
</protein>
<organism evidence="1 2">
    <name type="scientific">Deinococcus indicus</name>
    <dbReference type="NCBI Taxonomy" id="223556"/>
    <lineage>
        <taxon>Bacteria</taxon>
        <taxon>Thermotogati</taxon>
        <taxon>Deinococcota</taxon>
        <taxon>Deinococci</taxon>
        <taxon>Deinococcales</taxon>
        <taxon>Deinococcaceae</taxon>
        <taxon>Deinococcus</taxon>
    </lineage>
</organism>
<keyword evidence="2" id="KW-1185">Reference proteome</keyword>
<proteinExistence type="predicted"/>
<dbReference type="OrthoDB" id="5187947at2"/>
<gene>
    <name evidence="1" type="ORF">CBQ26_00440</name>
</gene>
<evidence type="ECO:0000313" key="2">
    <source>
        <dbReference type="Proteomes" id="UP000197208"/>
    </source>
</evidence>
<evidence type="ECO:0000313" key="1">
    <source>
        <dbReference type="EMBL" id="OWL98960.1"/>
    </source>
</evidence>
<name>A0A246BTG8_9DEIO</name>
<dbReference type="RefSeq" id="WP_088246653.1">
    <property type="nucleotide sequence ID" value="NZ_NHMK01000003.1"/>
</dbReference>